<gene>
    <name evidence="2" type="ORF">CUROG_10225</name>
</gene>
<feature type="compositionally biased region" description="Polar residues" evidence="1">
    <location>
        <begin position="8"/>
        <end position="33"/>
    </location>
</feature>
<keyword evidence="3" id="KW-1185">Reference proteome</keyword>
<sequence>MQHAYPSANAQRHQPIQPSATPARQYHANASPQPSHPTAKLNTMAVFDFFTRKKRSKTDEENLAAPVRVGGIGENSTYEAAERTNLPLSPFMTRLFAQELPIMDSTSRRRVMDILKNWDGETIETVNDLPQEIRDMMDLY</sequence>
<dbReference type="EMBL" id="CP045032">
    <property type="protein sequence ID" value="QFQ03377.1"/>
    <property type="molecule type" value="Genomic_DNA"/>
</dbReference>
<protein>
    <submittedName>
        <fullName evidence="2">Uncharacterized protein</fullName>
    </submittedName>
</protein>
<evidence type="ECO:0000313" key="3">
    <source>
        <dbReference type="Proteomes" id="UP000326711"/>
    </source>
</evidence>
<feature type="region of interest" description="Disordered" evidence="1">
    <location>
        <begin position="1"/>
        <end position="41"/>
    </location>
</feature>
<reference evidence="3" key="1">
    <citation type="submission" date="2019-10" db="EMBL/GenBank/DDBJ databases">
        <title>Complete genome sequence of Corynebacterium urogenitalis DSM 108747, isolated from the genital tract of a cow.</title>
        <authorList>
            <person name="Ruckert C."/>
            <person name="Ballas P."/>
            <person name="Wagener K."/>
            <person name="Drillich M."/>
            <person name="Kaempfer P."/>
            <person name="Busse H.-J."/>
            <person name="Ehling-Schulz M."/>
        </authorList>
    </citation>
    <scope>NUCLEOTIDE SEQUENCE [LARGE SCALE GENOMIC DNA]</scope>
    <source>
        <strain evidence="3">LMM 1652</strain>
    </source>
</reference>
<accession>A0A5J6ZCR5</accession>
<organism evidence="2 3">
    <name type="scientific">Corynebacterium urogenitale</name>
    <dbReference type="NCBI Taxonomy" id="2487892"/>
    <lineage>
        <taxon>Bacteria</taxon>
        <taxon>Bacillati</taxon>
        <taxon>Actinomycetota</taxon>
        <taxon>Actinomycetes</taxon>
        <taxon>Mycobacteriales</taxon>
        <taxon>Corynebacteriaceae</taxon>
        <taxon>Corynebacterium</taxon>
    </lineage>
</organism>
<proteinExistence type="predicted"/>
<evidence type="ECO:0000256" key="1">
    <source>
        <dbReference type="SAM" id="MobiDB-lite"/>
    </source>
</evidence>
<evidence type="ECO:0000313" key="2">
    <source>
        <dbReference type="EMBL" id="QFQ03377.1"/>
    </source>
</evidence>
<name>A0A5J6ZCR5_9CORY</name>
<dbReference type="Proteomes" id="UP000326711">
    <property type="component" value="Chromosome"/>
</dbReference>
<dbReference type="KEGG" id="cuo:CUROG_10225"/>
<dbReference type="AlphaFoldDB" id="A0A5J6ZCR5"/>